<accession>A0A933L458</accession>
<evidence type="ECO:0000313" key="4">
    <source>
        <dbReference type="EMBL" id="MBI4923879.1"/>
    </source>
</evidence>
<sequence length="378" mass="42287">MIYGSPTLAEEDHAALRLVAEQREKLRGYTQHSPRRWTGSLRRAAFARAIQGSNSIEGIEADIDTAVAAIEQEPPLDERTETWMAINGYQSALTYIMQAAQDPYFEFSKQFLKSLHFMIAGYKMANAPGQWRPGMVLVVDSRTGQTVYEPPPPELIDPLVTELVTYLKDSSNDPALVRAAMAHLNLTMVHPFKDGNGRVARALQTLVIARDGILHPVFSSIEEWLGDNTAEYYAVLAATGQGQWSPRNDALAWVRFCIKAHYQQATKLVRRNEEAERLYEGIMTMVVSQKLPDRCWSPLFDAALGIGVTNARYRNAAEITDYTASRDLKRLSDAGLLAPKGEKRARTYSAAPPLLALRNATRIKRPLEDPYVLIAEPR</sequence>
<dbReference type="PANTHER" id="PTHR13504:SF38">
    <property type="entry name" value="FIDO DOMAIN-CONTAINING PROTEIN"/>
    <property type="match status" value="1"/>
</dbReference>
<reference evidence="4" key="1">
    <citation type="submission" date="2020-07" db="EMBL/GenBank/DDBJ databases">
        <title>Huge and variable diversity of episymbiotic CPR bacteria and DPANN archaea in groundwater ecosystems.</title>
        <authorList>
            <person name="He C.Y."/>
            <person name="Keren R."/>
            <person name="Whittaker M."/>
            <person name="Farag I.F."/>
            <person name="Doudna J."/>
            <person name="Cate J.H.D."/>
            <person name="Banfield J.F."/>
        </authorList>
    </citation>
    <scope>NUCLEOTIDE SEQUENCE</scope>
    <source>
        <strain evidence="4">NC_groundwater_1586_Pr3_B-0.1um_66_15</strain>
    </source>
</reference>
<name>A0A933L458_9HYPH</name>
<evidence type="ECO:0000256" key="1">
    <source>
        <dbReference type="PIRSR" id="PIRSR640198-1"/>
    </source>
</evidence>
<dbReference type="PROSITE" id="PS51459">
    <property type="entry name" value="FIDO"/>
    <property type="match status" value="1"/>
</dbReference>
<dbReference type="AlphaFoldDB" id="A0A933L458"/>
<protein>
    <submittedName>
        <fullName evidence="4">Fic family protein</fullName>
    </submittedName>
</protein>
<comment type="caution">
    <text evidence="4">The sequence shown here is derived from an EMBL/GenBank/DDBJ whole genome shotgun (WGS) entry which is preliminary data.</text>
</comment>
<dbReference type="InterPro" id="IPR036597">
    <property type="entry name" value="Fido-like_dom_sf"/>
</dbReference>
<dbReference type="Gene3D" id="1.10.3290.10">
    <property type="entry name" value="Fido-like domain"/>
    <property type="match status" value="1"/>
</dbReference>
<organism evidence="4 5">
    <name type="scientific">Devosia nanyangense</name>
    <dbReference type="NCBI Taxonomy" id="1228055"/>
    <lineage>
        <taxon>Bacteria</taxon>
        <taxon>Pseudomonadati</taxon>
        <taxon>Pseudomonadota</taxon>
        <taxon>Alphaproteobacteria</taxon>
        <taxon>Hyphomicrobiales</taxon>
        <taxon>Devosiaceae</taxon>
        <taxon>Devosia</taxon>
    </lineage>
</organism>
<feature type="active site" evidence="1">
    <location>
        <position position="190"/>
    </location>
</feature>
<dbReference type="PANTHER" id="PTHR13504">
    <property type="entry name" value="FIDO DOMAIN-CONTAINING PROTEIN DDB_G0283145"/>
    <property type="match status" value="1"/>
</dbReference>
<feature type="binding site" evidence="2">
    <location>
        <begin position="194"/>
        <end position="201"/>
    </location>
    <ligand>
        <name>ATP</name>
        <dbReference type="ChEBI" id="CHEBI:30616"/>
    </ligand>
</feature>
<dbReference type="EMBL" id="JACRAF010000064">
    <property type="protein sequence ID" value="MBI4923879.1"/>
    <property type="molecule type" value="Genomic_DNA"/>
</dbReference>
<evidence type="ECO:0000256" key="2">
    <source>
        <dbReference type="PIRSR" id="PIRSR640198-2"/>
    </source>
</evidence>
<dbReference type="GO" id="GO:0005524">
    <property type="term" value="F:ATP binding"/>
    <property type="evidence" value="ECO:0007669"/>
    <property type="project" value="UniProtKB-KW"/>
</dbReference>
<feature type="domain" description="Fido" evidence="3">
    <location>
        <begin position="107"/>
        <end position="256"/>
    </location>
</feature>
<keyword evidence="2" id="KW-0067">ATP-binding</keyword>
<dbReference type="Proteomes" id="UP000782610">
    <property type="component" value="Unassembled WGS sequence"/>
</dbReference>
<proteinExistence type="predicted"/>
<dbReference type="Pfam" id="PF02661">
    <property type="entry name" value="Fic"/>
    <property type="match status" value="1"/>
</dbReference>
<feature type="binding site" evidence="2">
    <location>
        <begin position="232"/>
        <end position="233"/>
    </location>
    <ligand>
        <name>ATP</name>
        <dbReference type="ChEBI" id="CHEBI:30616"/>
    </ligand>
</feature>
<dbReference type="InterPro" id="IPR040198">
    <property type="entry name" value="Fido_containing"/>
</dbReference>
<dbReference type="SUPFAM" id="SSF140931">
    <property type="entry name" value="Fic-like"/>
    <property type="match status" value="1"/>
</dbReference>
<dbReference type="InterPro" id="IPR003812">
    <property type="entry name" value="Fido"/>
</dbReference>
<keyword evidence="2" id="KW-0547">Nucleotide-binding</keyword>
<evidence type="ECO:0000313" key="5">
    <source>
        <dbReference type="Proteomes" id="UP000782610"/>
    </source>
</evidence>
<evidence type="ECO:0000259" key="3">
    <source>
        <dbReference type="PROSITE" id="PS51459"/>
    </source>
</evidence>
<gene>
    <name evidence="4" type="ORF">HY834_19270</name>
</gene>